<reference evidence="2" key="1">
    <citation type="journal article" date="2012" name="Nat. Genet.">
        <title>Lifestyle transitions in plant pathogenic Colletotrichum fungi deciphered by genome and transcriptome analyses.</title>
        <authorList>
            <person name="O'Connell R.J."/>
            <person name="Thon M.R."/>
            <person name="Hacquard S."/>
            <person name="Amyotte S.G."/>
            <person name="Kleemann J."/>
            <person name="Torres M.F."/>
            <person name="Damm U."/>
            <person name="Buiate E.A."/>
            <person name="Epstein L."/>
            <person name="Alkan N."/>
            <person name="Altmueller J."/>
            <person name="Alvarado-Balderrama L."/>
            <person name="Bauser C.A."/>
            <person name="Becker C."/>
            <person name="Birren B.W."/>
            <person name="Chen Z."/>
            <person name="Choi J."/>
            <person name="Crouch J.A."/>
            <person name="Duvick J.P."/>
            <person name="Farman M.A."/>
            <person name="Gan P."/>
            <person name="Heiman D."/>
            <person name="Henrissat B."/>
            <person name="Howard R.J."/>
            <person name="Kabbage M."/>
            <person name="Koch C."/>
            <person name="Kracher B."/>
            <person name="Kubo Y."/>
            <person name="Law A.D."/>
            <person name="Lebrun M.-H."/>
            <person name="Lee Y.-H."/>
            <person name="Miyara I."/>
            <person name="Moore N."/>
            <person name="Neumann U."/>
            <person name="Nordstroem K."/>
            <person name="Panaccione D.G."/>
            <person name="Panstruga R."/>
            <person name="Place M."/>
            <person name="Proctor R.H."/>
            <person name="Prusky D."/>
            <person name="Rech G."/>
            <person name="Reinhardt R."/>
            <person name="Rollins J.A."/>
            <person name="Rounsley S."/>
            <person name="Schardl C.L."/>
            <person name="Schwartz D.C."/>
            <person name="Shenoy N."/>
            <person name="Shirasu K."/>
            <person name="Sikhakolli U.R."/>
            <person name="Stueber K."/>
            <person name="Sukno S.A."/>
            <person name="Sweigard J.A."/>
            <person name="Takano Y."/>
            <person name="Takahara H."/>
            <person name="Trail F."/>
            <person name="van der Does H.C."/>
            <person name="Voll L.M."/>
            <person name="Will I."/>
            <person name="Young S."/>
            <person name="Zeng Q."/>
            <person name="Zhang J."/>
            <person name="Zhou S."/>
            <person name="Dickman M.B."/>
            <person name="Schulze-Lefert P."/>
            <person name="Ver Loren van Themaat E."/>
            <person name="Ma L.-J."/>
            <person name="Vaillancourt L.J."/>
        </authorList>
    </citation>
    <scope>NUCLEOTIDE SEQUENCE [LARGE SCALE GENOMIC DNA]</scope>
    <source>
        <strain evidence="2">IMI 349063</strain>
    </source>
</reference>
<protein>
    <submittedName>
        <fullName evidence="1">Uncharacterized protein</fullName>
    </submittedName>
</protein>
<name>H1V2Z1_COLHI</name>
<evidence type="ECO:0000313" key="2">
    <source>
        <dbReference type="Proteomes" id="UP000007174"/>
    </source>
</evidence>
<dbReference type="AlphaFoldDB" id="H1V2Z1"/>
<accession>H1V2Z1</accession>
<evidence type="ECO:0000313" key="1">
    <source>
        <dbReference type="EMBL" id="CCF34593.1"/>
    </source>
</evidence>
<gene>
    <name evidence="1" type="ORF">CH063_01165</name>
</gene>
<dbReference type="EMBL" id="CACQ02001201">
    <property type="protein sequence ID" value="CCF34593.1"/>
    <property type="molecule type" value="Genomic_DNA"/>
</dbReference>
<dbReference type="HOGENOM" id="CLU_089357_2_0_1"/>
<sequence length="189" mass="21118">MTTKKPDIEPFELFKECGVFCLEDENIGKLVQEVDDLGLSTNLESWKFFKDTVHGNSTIRQILEGFLEPPNPHSCHTFGPEPRQVFCFWPQPNQSHRLVLSMWSAGTKLELHEGSHKGPLKAVLASNGLFEVPGASLEKHSIKAVPRDLEKGGILISDVRFAFERKAGFTIAYRMESVTPNQDGIPKVG</sequence>
<dbReference type="Proteomes" id="UP000007174">
    <property type="component" value="Unassembled WGS sequence"/>
</dbReference>
<dbReference type="eggNOG" id="ENOG502T38J">
    <property type="taxonomic scope" value="Eukaryota"/>
</dbReference>
<proteinExistence type="predicted"/>
<organism evidence="1 2">
    <name type="scientific">Colletotrichum higginsianum (strain IMI 349063)</name>
    <name type="common">Crucifer anthracnose fungus</name>
    <dbReference type="NCBI Taxonomy" id="759273"/>
    <lineage>
        <taxon>Eukaryota</taxon>
        <taxon>Fungi</taxon>
        <taxon>Dikarya</taxon>
        <taxon>Ascomycota</taxon>
        <taxon>Pezizomycotina</taxon>
        <taxon>Sordariomycetes</taxon>
        <taxon>Hypocreomycetidae</taxon>
        <taxon>Glomerellales</taxon>
        <taxon>Glomerellaceae</taxon>
        <taxon>Colletotrichum</taxon>
        <taxon>Colletotrichum destructivum species complex</taxon>
    </lineage>
</organism>